<name>A0A017T6H4_9BACT</name>
<evidence type="ECO:0000259" key="1">
    <source>
        <dbReference type="Pfam" id="PF06904"/>
    </source>
</evidence>
<feature type="domain" description="Extensin-like C-terminal" evidence="1">
    <location>
        <begin position="130"/>
        <end position="250"/>
    </location>
</feature>
<evidence type="ECO:0000313" key="2">
    <source>
        <dbReference type="EMBL" id="EYF04171.1"/>
    </source>
</evidence>
<dbReference type="AlphaFoldDB" id="A0A017T6H4"/>
<sequence length="259" mass="28042">MEGVGSDVGGGAGAGVRARALLLLLVAVVALLLPLAVAPPAAAANRYAIEPPDAMLARAYRYGAMESEHCLALLALRDVPFQPVAPTRGVDTPVRLTGFLHGVRFVPIDALAPPEKDDRTIADCRLVLALDDLASVLAEHQVVRAEYFSMYRRRGAGFMKRGMRHPGGRAIDLVNLVLADGKTYGVRGDFQGMRGVKTCGDGAAKPRRDTPGARLWRAVVCETSALRSFNLILSPNHDWAHRDHLHMEVRSGIKWILVQ</sequence>
<reference evidence="2 3" key="1">
    <citation type="submission" date="2013-05" db="EMBL/GenBank/DDBJ databases">
        <title>Genome assembly of Chondromyces apiculatus DSM 436.</title>
        <authorList>
            <person name="Sharma G."/>
            <person name="Khatri I."/>
            <person name="Kaur C."/>
            <person name="Mayilraj S."/>
            <person name="Subramanian S."/>
        </authorList>
    </citation>
    <scope>NUCLEOTIDE SEQUENCE [LARGE SCALE GENOMIC DNA]</scope>
    <source>
        <strain evidence="2 3">DSM 436</strain>
    </source>
</reference>
<dbReference type="RefSeq" id="WP_156041074.1">
    <property type="nucleotide sequence ID" value="NZ_ASRX01000038.1"/>
</dbReference>
<gene>
    <name evidence="2" type="ORF">CAP_4854</name>
</gene>
<organism evidence="2 3">
    <name type="scientific">Chondromyces apiculatus DSM 436</name>
    <dbReference type="NCBI Taxonomy" id="1192034"/>
    <lineage>
        <taxon>Bacteria</taxon>
        <taxon>Pseudomonadati</taxon>
        <taxon>Myxococcota</taxon>
        <taxon>Polyangia</taxon>
        <taxon>Polyangiales</taxon>
        <taxon>Polyangiaceae</taxon>
        <taxon>Chondromyces</taxon>
    </lineage>
</organism>
<dbReference type="InterPro" id="IPR009683">
    <property type="entry name" value="Extensin-like_C"/>
</dbReference>
<dbReference type="EMBL" id="ASRX01000038">
    <property type="protein sequence ID" value="EYF04171.1"/>
    <property type="molecule type" value="Genomic_DNA"/>
</dbReference>
<dbReference type="Pfam" id="PF06904">
    <property type="entry name" value="Extensin-like_C"/>
    <property type="match status" value="1"/>
</dbReference>
<dbReference type="Proteomes" id="UP000019678">
    <property type="component" value="Unassembled WGS sequence"/>
</dbReference>
<comment type="caution">
    <text evidence="2">The sequence shown here is derived from an EMBL/GenBank/DDBJ whole genome shotgun (WGS) entry which is preliminary data.</text>
</comment>
<keyword evidence="3" id="KW-1185">Reference proteome</keyword>
<protein>
    <submittedName>
        <fullName evidence="2">Extensin-like protein</fullName>
    </submittedName>
</protein>
<dbReference type="OrthoDB" id="5496523at2"/>
<dbReference type="eggNOG" id="COG3921">
    <property type="taxonomic scope" value="Bacteria"/>
</dbReference>
<accession>A0A017T6H4</accession>
<proteinExistence type="predicted"/>
<dbReference type="STRING" id="1192034.CAP_4854"/>
<evidence type="ECO:0000313" key="3">
    <source>
        <dbReference type="Proteomes" id="UP000019678"/>
    </source>
</evidence>